<keyword evidence="1" id="KW-0812">Transmembrane</keyword>
<name>A0A3B0VPQ5_9ZZZZ</name>
<keyword evidence="1" id="KW-0472">Membrane</keyword>
<dbReference type="PANTHER" id="PTHR12277">
    <property type="entry name" value="ALPHA/BETA HYDROLASE DOMAIN-CONTAINING PROTEIN"/>
    <property type="match status" value="1"/>
</dbReference>
<reference evidence="3" key="1">
    <citation type="submission" date="2018-06" db="EMBL/GenBank/DDBJ databases">
        <authorList>
            <person name="Zhirakovskaya E."/>
        </authorList>
    </citation>
    <scope>NUCLEOTIDE SEQUENCE</scope>
</reference>
<dbReference type="Pfam" id="PF00561">
    <property type="entry name" value="Abhydrolase_1"/>
    <property type="match status" value="1"/>
</dbReference>
<evidence type="ECO:0000259" key="2">
    <source>
        <dbReference type="Pfam" id="PF00561"/>
    </source>
</evidence>
<evidence type="ECO:0000313" key="3">
    <source>
        <dbReference type="EMBL" id="VAW44861.1"/>
    </source>
</evidence>
<accession>A0A3B0VPQ5</accession>
<sequence length="254" mass="28735">MRILKFILLVSLIYFSVAAYLFFTQRSLIYFPPPPSDHGYLEETFQFKKARVQVIVLNQGHEKSILYFGGNAEAVENNALAFIQHFPNHTVYLVQYRGYGNSTGKPAETNLYADSLAIFERLKQQHKRITVIGRSLGSGIASHLAAKKKVDQLILVTPYDSLQSLAQTVFPFFPMSILLLDKYNALAHAQKIKTPTLLLIAEKDQIIPLTHSENLAQAFSPSIATVVIIPKYGHNNISYSPLYYQSIRQFILNQ</sequence>
<protein>
    <recommendedName>
        <fullName evidence="2">AB hydrolase-1 domain-containing protein</fullName>
    </recommendedName>
</protein>
<keyword evidence="1" id="KW-1133">Transmembrane helix</keyword>
<gene>
    <name evidence="3" type="ORF">MNBD_GAMMA04-1108</name>
</gene>
<feature type="transmembrane region" description="Helical" evidence="1">
    <location>
        <begin position="6"/>
        <end position="23"/>
    </location>
</feature>
<dbReference type="PANTHER" id="PTHR12277:SF81">
    <property type="entry name" value="PROTEIN ABHD13"/>
    <property type="match status" value="1"/>
</dbReference>
<evidence type="ECO:0000256" key="1">
    <source>
        <dbReference type="SAM" id="Phobius"/>
    </source>
</evidence>
<dbReference type="AlphaFoldDB" id="A0A3B0VPQ5"/>
<dbReference type="InterPro" id="IPR000073">
    <property type="entry name" value="AB_hydrolase_1"/>
</dbReference>
<dbReference type="Gene3D" id="3.40.50.1820">
    <property type="entry name" value="alpha/beta hydrolase"/>
    <property type="match status" value="1"/>
</dbReference>
<feature type="domain" description="AB hydrolase-1" evidence="2">
    <location>
        <begin position="80"/>
        <end position="158"/>
    </location>
</feature>
<proteinExistence type="predicted"/>
<organism evidence="3">
    <name type="scientific">hydrothermal vent metagenome</name>
    <dbReference type="NCBI Taxonomy" id="652676"/>
    <lineage>
        <taxon>unclassified sequences</taxon>
        <taxon>metagenomes</taxon>
        <taxon>ecological metagenomes</taxon>
    </lineage>
</organism>
<dbReference type="InterPro" id="IPR029058">
    <property type="entry name" value="AB_hydrolase_fold"/>
</dbReference>
<dbReference type="SUPFAM" id="SSF53474">
    <property type="entry name" value="alpha/beta-Hydrolases"/>
    <property type="match status" value="1"/>
</dbReference>
<dbReference type="EMBL" id="UOFB01000060">
    <property type="protein sequence ID" value="VAW44861.1"/>
    <property type="molecule type" value="Genomic_DNA"/>
</dbReference>